<feature type="compositionally biased region" description="Low complexity" evidence="22">
    <location>
        <begin position="809"/>
        <end position="824"/>
    </location>
</feature>
<dbReference type="SMART" id="SM00382">
    <property type="entry name" value="AAA"/>
    <property type="match status" value="2"/>
</dbReference>
<evidence type="ECO:0000256" key="8">
    <source>
        <dbReference type="ARBA" id="ARBA00022840"/>
    </source>
</evidence>
<dbReference type="PROSITE" id="PS50893">
    <property type="entry name" value="ABC_TRANSPORTER_2"/>
    <property type="match status" value="2"/>
</dbReference>
<evidence type="ECO:0000256" key="4">
    <source>
        <dbReference type="ARBA" id="ARBA00022692"/>
    </source>
</evidence>
<keyword evidence="26" id="KW-1185">Reference proteome</keyword>
<comment type="catalytic activity">
    <reaction evidence="17">
        <text>biliverdin IXalpha(in) + ATP + H2O = biliverdin IXalpha(out) + ADP + phosphate + H(+)</text>
        <dbReference type="Rhea" id="RHEA:82359"/>
        <dbReference type="ChEBI" id="CHEBI:15377"/>
        <dbReference type="ChEBI" id="CHEBI:15378"/>
        <dbReference type="ChEBI" id="CHEBI:30616"/>
        <dbReference type="ChEBI" id="CHEBI:43474"/>
        <dbReference type="ChEBI" id="CHEBI:57991"/>
        <dbReference type="ChEBI" id="CHEBI:456216"/>
    </reaction>
    <physiologicalReaction direction="left-to-right" evidence="17">
        <dbReference type="Rhea" id="RHEA:82360"/>
    </physiologicalReaction>
</comment>
<dbReference type="GO" id="GO:0090374">
    <property type="term" value="P:oligopeptide export from mitochondrion"/>
    <property type="evidence" value="ECO:0007669"/>
    <property type="project" value="TreeGrafter"/>
</dbReference>
<dbReference type="Proteomes" id="UP000515150">
    <property type="component" value="Chromosome 3"/>
</dbReference>
<feature type="compositionally biased region" description="Low complexity" evidence="22">
    <location>
        <begin position="85"/>
        <end position="100"/>
    </location>
</feature>
<dbReference type="InterPro" id="IPR003593">
    <property type="entry name" value="AAA+_ATPase"/>
</dbReference>
<keyword evidence="16" id="KW-0318">Glutathionylation</keyword>
<evidence type="ECO:0000256" key="15">
    <source>
        <dbReference type="ARBA" id="ARBA00023136"/>
    </source>
</evidence>
<dbReference type="PROSITE" id="PS00211">
    <property type="entry name" value="ABC_TRANSPORTER_1"/>
    <property type="match status" value="2"/>
</dbReference>
<keyword evidence="3" id="KW-0813">Transport</keyword>
<keyword evidence="15 23" id="KW-0472">Membrane</keyword>
<evidence type="ECO:0000256" key="7">
    <source>
        <dbReference type="ARBA" id="ARBA00022792"/>
    </source>
</evidence>
<evidence type="ECO:0000259" key="25">
    <source>
        <dbReference type="PROSITE" id="PS50929"/>
    </source>
</evidence>
<keyword evidence="4 23" id="KW-0812">Transmembrane</keyword>
<keyword evidence="9" id="KW-0460">Magnesium</keyword>
<evidence type="ECO:0000256" key="18">
    <source>
        <dbReference type="ARBA" id="ARBA00055589"/>
    </source>
</evidence>
<evidence type="ECO:0000256" key="6">
    <source>
        <dbReference type="ARBA" id="ARBA00022741"/>
    </source>
</evidence>
<feature type="region of interest" description="Disordered" evidence="22">
    <location>
        <begin position="807"/>
        <end position="839"/>
    </location>
</feature>
<organism evidence="26 27">
    <name type="scientific">Betta splendens</name>
    <name type="common">Siamese fighting fish</name>
    <dbReference type="NCBI Taxonomy" id="158456"/>
    <lineage>
        <taxon>Eukaryota</taxon>
        <taxon>Metazoa</taxon>
        <taxon>Chordata</taxon>
        <taxon>Craniata</taxon>
        <taxon>Vertebrata</taxon>
        <taxon>Euteleostomi</taxon>
        <taxon>Actinopterygii</taxon>
        <taxon>Neopterygii</taxon>
        <taxon>Teleostei</taxon>
        <taxon>Neoteleostei</taxon>
        <taxon>Acanthomorphata</taxon>
        <taxon>Anabantaria</taxon>
        <taxon>Anabantiformes</taxon>
        <taxon>Anabantoidei</taxon>
        <taxon>Osphronemidae</taxon>
        <taxon>Betta</taxon>
    </lineage>
</organism>
<evidence type="ECO:0000259" key="24">
    <source>
        <dbReference type="PROSITE" id="PS50893"/>
    </source>
</evidence>
<feature type="transmembrane region" description="Helical" evidence="23">
    <location>
        <begin position="1007"/>
        <end position="1027"/>
    </location>
</feature>
<dbReference type="KEGG" id="bspl:114852608"/>
<feature type="transmembrane region" description="Helical" evidence="23">
    <location>
        <begin position="259"/>
        <end position="276"/>
    </location>
</feature>
<comment type="similarity">
    <text evidence="2">Belongs to the ABC transporter superfamily. ABCB family. Mitochondrial peptide exporter (TC 3.A.1.212) subfamily.</text>
</comment>
<feature type="transmembrane region" description="Helical" evidence="23">
    <location>
        <begin position="133"/>
        <end position="156"/>
    </location>
</feature>
<dbReference type="CDD" id="cd18573">
    <property type="entry name" value="ABC_6TM_ABCB10_like"/>
    <property type="match status" value="2"/>
</dbReference>
<sequence>MWLLVRKPMCIYVSELKLTQRLDHRLSLSASMRTRTQHPGLRSRVRPVPRPLVSALSCSRTRAFSGLPPHTCSARARTRAHTPVAFASSSADSRPAAAGSEEPQADADRGRAPATIPPDDVKRILRLAHPERWRLAAAVGFLTVSSAVTMSAPFLLGKVIDTIYSSGADTEAMTASLTSLCMVLSGVFLCGGAANAARVYLMQISGQQIVRDLRASVFSSILRQEMAFFDRNRTGELINRLSADTAVVGRSITDNLSDGLRAVAQAAAGVSMMFYVSPSLAGFVLLIVPPVAVLAVIYGRYLRSISRRTQDALAQATELAEERISNLRTVRAFGKELSELSTYTKKADLVLGLAQKEALLRAGFFGVTGLSGNMMILSVLYKGGLLMASQHMTVGELSSFLMYTFWVGISVAGLSSFYSELMKGFGAGSRLWQLLDRRPEFPLNEGQVLPPEQLKGQLQFSDVSFAYPTRKEALIFQNLSLLVPAGSVMAVVGSSGSGKSTLVSLLLRLYDTDAGVITIDGHDIRDLNPYWLRSHIGTVSQEPVLFSCSIRDNIAYGAMDPDTVTTEDVYRAARVANAYDFIQAFPKGFDTVVGEKGVLLSGGQKQRIAIARALLKNPKILLLDEATSALDAENEFLVQEALERLMEGRTVMIIAHRLSTIQNANAVAVLDQHRIAECGPHTELLGNRQGLFRKLMEKQAFLQDEQKQALRFVPLTEPGTMWGFLRKPVCAHLSKLRLIHSGMSCLDHRLSLSASLRTRTQIPGMNSRVRPVPGPLVSALSCSRTRAFSGLPPHTCSARARTRAHTPVAFASSSADSRPAAAGSEEPQADADRGLTPAQVSPQDVRRIVRLAHPQRWRMAAAVGFLTVSSAVSMSAPFLFGKVIDTIYSSGADTEAMTASLTSLCMVLSGVFLCGGAANAARVYLMQISGQQIVRDLRVSVFSSILGQEVAFFDRNRTGELINRLSADTAVVGHAVTDNLSDGLRAVAQAVAGVSMMFYVSPSLASFVLLIVPPVAGLAVVYGRYIYSISKRTQDALAQATQLAEECISSLRTVRAFGQESLEVSKYTGKADLVLGLARKEALLEAGYFGVVGVSMNMMMLLVLYKGGLLTASQHMTVGALTSFLMYTFWVGISVTGLSSFYSELMKGFGAGSRLWQLLDRRPEFPLNEGQVLPPEQLKGQLQFSDVSFAYPTRKEALIFQNLSLLVPAGSVMAVVGSSGSGKSTLVSLLLRLYDTDAGVITIDGHDIRDLNPYWLRSHIGTVSQEPVLFSCSIRDNIAYGAMDPDTVTTEDVYRAARVANAYDFIQAFPKGFDTVVGEKGVLLSGGQKQRIAIARALLKNPKILLLDEATSALDAENEFLVQEALERLMEGRTVMIIAHRLSTIQNANAVAVLDQHRIAECGPHTELLGNRQGLFRKLMEKQAFLQDEQKQALR</sequence>
<comment type="function">
    <text evidence="18">ATP-dependent transporter located in the mitochondrial inner membrane that catalyzes the export of biliverdin from the mitochondrial matrix, and plays a crucial role in hemoglobin synthesis and antioxidative stress. Participates in the early step of the heme biosynthetic process during insertion of iron into protoporphyrin IX (PPIX). Involved in the stabilization of the iron transporter mitoferrin-1/SLC25A37. In addition may be involved in mitochondrial unfolded protein response (UPRmt) signaling pathway, although ABCB10 probably does not participate in peptide export from mitochondria.</text>
</comment>
<feature type="domain" description="ABC transmembrane type-1" evidence="25">
    <location>
        <begin position="860"/>
        <end position="1147"/>
    </location>
</feature>
<dbReference type="InterPro" id="IPR011527">
    <property type="entry name" value="ABC1_TM_dom"/>
</dbReference>
<dbReference type="GeneID" id="114852608"/>
<dbReference type="PROSITE" id="PS50929">
    <property type="entry name" value="ABC_TM1F"/>
    <property type="match status" value="2"/>
</dbReference>
<reference evidence="27" key="1">
    <citation type="submission" date="2025-08" db="UniProtKB">
        <authorList>
            <consortium name="RefSeq"/>
        </authorList>
    </citation>
    <scope>IDENTIFICATION</scope>
</reference>
<dbReference type="InterPro" id="IPR039421">
    <property type="entry name" value="Type_1_exporter"/>
</dbReference>
<evidence type="ECO:0000256" key="12">
    <source>
        <dbReference type="ARBA" id="ARBA00022989"/>
    </source>
</evidence>
<dbReference type="Pfam" id="PF00664">
    <property type="entry name" value="ABC_membrane"/>
    <property type="match status" value="2"/>
</dbReference>
<dbReference type="Gene3D" id="3.40.50.300">
    <property type="entry name" value="P-loop containing nucleotide triphosphate hydrolases"/>
    <property type="match status" value="2"/>
</dbReference>
<feature type="domain" description="ABC transporter" evidence="24">
    <location>
        <begin position="458"/>
        <end position="697"/>
    </location>
</feature>
<dbReference type="GO" id="GO:0005524">
    <property type="term" value="F:ATP binding"/>
    <property type="evidence" value="ECO:0007669"/>
    <property type="project" value="UniProtKB-KW"/>
</dbReference>
<evidence type="ECO:0000256" key="1">
    <source>
        <dbReference type="ARBA" id="ARBA00004448"/>
    </source>
</evidence>
<keyword evidence="8" id="KW-0067">ATP-binding</keyword>
<feature type="transmembrane region" description="Helical" evidence="23">
    <location>
        <begin position="900"/>
        <end position="925"/>
    </location>
</feature>
<keyword evidence="6" id="KW-0547">Nucleotide-binding</keyword>
<feature type="transmembrane region" description="Helical" evidence="23">
    <location>
        <begin position="176"/>
        <end position="201"/>
    </location>
</feature>
<dbReference type="InterPro" id="IPR036640">
    <property type="entry name" value="ABC1_TM_sf"/>
</dbReference>
<dbReference type="GO" id="GO:0016887">
    <property type="term" value="F:ATP hydrolysis activity"/>
    <property type="evidence" value="ECO:0007669"/>
    <property type="project" value="InterPro"/>
</dbReference>
<evidence type="ECO:0000313" key="27">
    <source>
        <dbReference type="RefSeq" id="XP_040926033.1"/>
    </source>
</evidence>
<accession>A0A8M1HC49</accession>
<feature type="transmembrane region" description="Helical" evidence="23">
    <location>
        <begin position="1086"/>
        <end position="1105"/>
    </location>
</feature>
<dbReference type="Gene3D" id="1.20.1560.10">
    <property type="entry name" value="ABC transporter type 1, transmembrane domain"/>
    <property type="match status" value="2"/>
</dbReference>
<feature type="domain" description="ABC transmembrane type-1" evidence="25">
    <location>
        <begin position="136"/>
        <end position="423"/>
    </location>
</feature>
<evidence type="ECO:0000256" key="2">
    <source>
        <dbReference type="ARBA" id="ARBA00005580"/>
    </source>
</evidence>
<gene>
    <name evidence="27" type="primary">abcb10</name>
</gene>
<dbReference type="CTD" id="23456"/>
<dbReference type="FunFam" id="1.20.1560.10:FF:000048">
    <property type="entry name" value="ATP-binding cassette sub-family B member 10, mitochondrial"/>
    <property type="match status" value="2"/>
</dbReference>
<name>A0A8M1HC49_BETSP</name>
<evidence type="ECO:0000256" key="11">
    <source>
        <dbReference type="ARBA" id="ARBA00022967"/>
    </source>
</evidence>
<keyword evidence="5" id="KW-0479">Metal-binding</keyword>
<feature type="transmembrane region" description="Helical" evidence="23">
    <location>
        <begin position="400"/>
        <end position="421"/>
    </location>
</feature>
<dbReference type="GO" id="GO:0046872">
    <property type="term" value="F:metal ion binding"/>
    <property type="evidence" value="ECO:0007669"/>
    <property type="project" value="UniProtKB-KW"/>
</dbReference>
<keyword evidence="12 23" id="KW-1133">Transmembrane helix</keyword>
<dbReference type="CDD" id="cd03249">
    <property type="entry name" value="ABC_MTABC3_MDL1_MDL2"/>
    <property type="match status" value="2"/>
</dbReference>
<evidence type="ECO:0000256" key="21">
    <source>
        <dbReference type="ARBA" id="ARBA00083334"/>
    </source>
</evidence>
<dbReference type="GO" id="GO:0042802">
    <property type="term" value="F:identical protein binding"/>
    <property type="evidence" value="ECO:0007669"/>
    <property type="project" value="UniProtKB-ARBA"/>
</dbReference>
<keyword evidence="13" id="KW-0007">Acetylation</keyword>
<evidence type="ECO:0000256" key="17">
    <source>
        <dbReference type="ARBA" id="ARBA00052250"/>
    </source>
</evidence>
<dbReference type="FunFam" id="3.40.50.300:FF:000403">
    <property type="entry name" value="ATP-binding cassette sub-family B member 8, mitochondrial"/>
    <property type="match status" value="2"/>
</dbReference>
<evidence type="ECO:0000256" key="5">
    <source>
        <dbReference type="ARBA" id="ARBA00022723"/>
    </source>
</evidence>
<dbReference type="Pfam" id="PF00005">
    <property type="entry name" value="ABC_tran"/>
    <property type="match status" value="2"/>
</dbReference>
<evidence type="ECO:0000256" key="10">
    <source>
        <dbReference type="ARBA" id="ARBA00022946"/>
    </source>
</evidence>
<dbReference type="InterPro" id="IPR003439">
    <property type="entry name" value="ABC_transporter-like_ATP-bd"/>
</dbReference>
<dbReference type="SUPFAM" id="SSF52540">
    <property type="entry name" value="P-loop containing nucleoside triphosphate hydrolases"/>
    <property type="match status" value="2"/>
</dbReference>
<dbReference type="PANTHER" id="PTHR43394:SF1">
    <property type="entry name" value="ATP-BINDING CASSETTE SUB-FAMILY B MEMBER 10, MITOCHONDRIAL"/>
    <property type="match status" value="1"/>
</dbReference>
<dbReference type="OrthoDB" id="6500128at2759"/>
<dbReference type="GO" id="GO:0015421">
    <property type="term" value="F:ABC-type oligopeptide transporter activity"/>
    <property type="evidence" value="ECO:0007669"/>
    <property type="project" value="TreeGrafter"/>
</dbReference>
<feature type="transmembrane region" description="Helical" evidence="23">
    <location>
        <begin position="282"/>
        <end position="301"/>
    </location>
</feature>
<evidence type="ECO:0000256" key="9">
    <source>
        <dbReference type="ARBA" id="ARBA00022842"/>
    </source>
</evidence>
<dbReference type="SUPFAM" id="SSF90123">
    <property type="entry name" value="ABC transporter transmembrane region"/>
    <property type="match status" value="2"/>
</dbReference>
<dbReference type="InterPro" id="IPR027417">
    <property type="entry name" value="P-loop_NTPase"/>
</dbReference>
<evidence type="ECO:0000256" key="23">
    <source>
        <dbReference type="SAM" id="Phobius"/>
    </source>
</evidence>
<keyword evidence="10" id="KW-0809">Transit peptide</keyword>
<feature type="region of interest" description="Disordered" evidence="22">
    <location>
        <begin position="83"/>
        <end position="117"/>
    </location>
</feature>
<keyword evidence="7" id="KW-0999">Mitochondrion inner membrane</keyword>
<evidence type="ECO:0000313" key="26">
    <source>
        <dbReference type="Proteomes" id="UP000515150"/>
    </source>
</evidence>
<feature type="transmembrane region" description="Helical" evidence="23">
    <location>
        <begin position="857"/>
        <end position="880"/>
    </location>
</feature>
<evidence type="ECO:0000256" key="16">
    <source>
        <dbReference type="ARBA" id="ARBA00023206"/>
    </source>
</evidence>
<evidence type="ECO:0000256" key="22">
    <source>
        <dbReference type="SAM" id="MobiDB-lite"/>
    </source>
</evidence>
<feature type="transmembrane region" description="Helical" evidence="23">
    <location>
        <begin position="358"/>
        <end position="380"/>
    </location>
</feature>
<keyword evidence="11" id="KW-1278">Translocase</keyword>
<feature type="domain" description="ABC transporter" evidence="24">
    <location>
        <begin position="1182"/>
        <end position="1421"/>
    </location>
</feature>
<comment type="subcellular location">
    <subcellularLocation>
        <location evidence="1">Mitochondrion inner membrane</location>
        <topology evidence="1">Multi-pass membrane protein</topology>
    </subcellularLocation>
</comment>
<evidence type="ECO:0000256" key="3">
    <source>
        <dbReference type="ARBA" id="ARBA00022448"/>
    </source>
</evidence>
<evidence type="ECO:0000256" key="13">
    <source>
        <dbReference type="ARBA" id="ARBA00022990"/>
    </source>
</evidence>
<dbReference type="InterPro" id="IPR017871">
    <property type="entry name" value="ABC_transporter-like_CS"/>
</dbReference>
<protein>
    <recommendedName>
        <fullName evidence="19">ATP-binding cassette sub-family B member 10, mitochondrial</fullName>
    </recommendedName>
    <alternativeName>
        <fullName evidence="20">ABC-mitochondrial erythroid protein</fullName>
    </alternativeName>
    <alternativeName>
        <fullName evidence="21">ATP-binding cassette transporter 10</fullName>
    </alternativeName>
</protein>
<evidence type="ECO:0000256" key="19">
    <source>
        <dbReference type="ARBA" id="ARBA00072683"/>
    </source>
</evidence>
<dbReference type="PANTHER" id="PTHR43394">
    <property type="entry name" value="ATP-DEPENDENT PERMEASE MDL1, MITOCHONDRIAL"/>
    <property type="match status" value="1"/>
</dbReference>
<keyword evidence="14" id="KW-0496">Mitochondrion</keyword>
<evidence type="ECO:0000256" key="20">
    <source>
        <dbReference type="ARBA" id="ARBA00075187"/>
    </source>
</evidence>
<feature type="transmembrane region" description="Helical" evidence="23">
    <location>
        <begin position="1125"/>
        <end position="1145"/>
    </location>
</feature>
<evidence type="ECO:0000256" key="14">
    <source>
        <dbReference type="ARBA" id="ARBA00023128"/>
    </source>
</evidence>
<dbReference type="GO" id="GO:0005743">
    <property type="term" value="C:mitochondrial inner membrane"/>
    <property type="evidence" value="ECO:0007669"/>
    <property type="project" value="UniProtKB-SubCell"/>
</dbReference>
<dbReference type="RefSeq" id="XP_040926033.1">
    <property type="nucleotide sequence ID" value="XM_041070099.1"/>
</dbReference>
<proteinExistence type="inferred from homology"/>